<name>A0ABM0JAQ9_APLCA</name>
<dbReference type="RefSeq" id="XP_005089366.1">
    <property type="nucleotide sequence ID" value="XM_005089309.2"/>
</dbReference>
<dbReference type="Pfam" id="PF10545">
    <property type="entry name" value="MADF_DNA_bdg"/>
    <property type="match status" value="1"/>
</dbReference>
<protein>
    <submittedName>
        <fullName evidence="4">Uncharacterized protein LOC101847004</fullName>
    </submittedName>
</protein>
<sequence>METETIHLSLLVDLYRNQPCLWDSTSPEHANKHLRQKALEEILKDAGYPVTEDNVTVLKRKINSLRTTYVRELRKVLDSQEKDPTNVYRPRWLYFDSLDEFLNTITWRQKGSAPLNFSRSENSDGSTPPVRRAMKRTSTREAESGDGESSCSSFSDFDSPPSPRSAKSRSYSSTKRTSQSPNRSSSLSEEQGPGKRTKLDPKMDNYLVDIAREKESYATMVKDLKQIKNSMTSAAPESRWTHFGHYVAMTLDTLDPVVATAAATEMQGTIAKFVAEKF</sequence>
<dbReference type="SMART" id="SM00595">
    <property type="entry name" value="MADF"/>
    <property type="match status" value="1"/>
</dbReference>
<evidence type="ECO:0000256" key="1">
    <source>
        <dbReference type="SAM" id="MobiDB-lite"/>
    </source>
</evidence>
<proteinExistence type="predicted"/>
<reference evidence="4" key="1">
    <citation type="submission" date="2025-08" db="UniProtKB">
        <authorList>
            <consortium name="RefSeq"/>
        </authorList>
    </citation>
    <scope>IDENTIFICATION</scope>
</reference>
<feature type="compositionally biased region" description="Low complexity" evidence="1">
    <location>
        <begin position="147"/>
        <end position="181"/>
    </location>
</feature>
<gene>
    <name evidence="4" type="primary">LOC101847004</name>
</gene>
<dbReference type="GeneID" id="101847004"/>
<keyword evidence="3" id="KW-1185">Reference proteome</keyword>
<organism evidence="3 4">
    <name type="scientific">Aplysia californica</name>
    <name type="common">California sea hare</name>
    <dbReference type="NCBI Taxonomy" id="6500"/>
    <lineage>
        <taxon>Eukaryota</taxon>
        <taxon>Metazoa</taxon>
        <taxon>Spiralia</taxon>
        <taxon>Lophotrochozoa</taxon>
        <taxon>Mollusca</taxon>
        <taxon>Gastropoda</taxon>
        <taxon>Heterobranchia</taxon>
        <taxon>Euthyneura</taxon>
        <taxon>Tectipleura</taxon>
        <taxon>Aplysiida</taxon>
        <taxon>Aplysioidea</taxon>
        <taxon>Aplysiidae</taxon>
        <taxon>Aplysia</taxon>
    </lineage>
</organism>
<evidence type="ECO:0000259" key="2">
    <source>
        <dbReference type="PROSITE" id="PS51029"/>
    </source>
</evidence>
<feature type="region of interest" description="Disordered" evidence="1">
    <location>
        <begin position="114"/>
        <end position="202"/>
    </location>
</feature>
<dbReference type="InterPro" id="IPR006578">
    <property type="entry name" value="MADF-dom"/>
</dbReference>
<dbReference type="Proteomes" id="UP000694888">
    <property type="component" value="Unplaced"/>
</dbReference>
<feature type="domain" description="MADF" evidence="2">
    <location>
        <begin position="10"/>
        <end position="106"/>
    </location>
</feature>
<feature type="compositionally biased region" description="Polar residues" evidence="1">
    <location>
        <begin position="114"/>
        <end position="126"/>
    </location>
</feature>
<accession>A0ABM0JAQ9</accession>
<evidence type="ECO:0000313" key="4">
    <source>
        <dbReference type="RefSeq" id="XP_005089366.1"/>
    </source>
</evidence>
<dbReference type="PANTHER" id="PTHR21505:SF12">
    <property type="entry name" value="MADF DOMAIN-CONTAINING PROTEIN-RELATED"/>
    <property type="match status" value="1"/>
</dbReference>
<dbReference type="PANTHER" id="PTHR21505">
    <property type="entry name" value="MADF DOMAIN-CONTAINING PROTEIN-RELATED"/>
    <property type="match status" value="1"/>
</dbReference>
<dbReference type="PROSITE" id="PS51029">
    <property type="entry name" value="MADF"/>
    <property type="match status" value="1"/>
</dbReference>
<evidence type="ECO:0000313" key="3">
    <source>
        <dbReference type="Proteomes" id="UP000694888"/>
    </source>
</evidence>